<keyword evidence="3 9" id="KW-0479">Metal-binding</keyword>
<dbReference type="Pfam" id="PF13500">
    <property type="entry name" value="AAA_26"/>
    <property type="match status" value="1"/>
</dbReference>
<keyword evidence="5 9" id="KW-0093">Biotin biosynthesis</keyword>
<dbReference type="GO" id="GO:0004141">
    <property type="term" value="F:dethiobiotin synthase activity"/>
    <property type="evidence" value="ECO:0007669"/>
    <property type="project" value="UniProtKB-UniRule"/>
</dbReference>
<evidence type="ECO:0000256" key="9">
    <source>
        <dbReference type="HAMAP-Rule" id="MF_00336"/>
    </source>
</evidence>
<evidence type="ECO:0000256" key="2">
    <source>
        <dbReference type="ARBA" id="ARBA00022598"/>
    </source>
</evidence>
<comment type="function">
    <text evidence="9">Catalyzes a mechanistically unusual reaction, the ATP-dependent insertion of CO2 between the N7 and N8 nitrogen atoms of 7,8-diaminopelargonic acid (DAPA, also called 7,8-diammoniononanoate) to form a ureido ring.</text>
</comment>
<evidence type="ECO:0000313" key="10">
    <source>
        <dbReference type="EMBL" id="OFI06747.1"/>
    </source>
</evidence>
<comment type="similarity">
    <text evidence="9">Belongs to the dethiobiotin synthetase family.</text>
</comment>
<dbReference type="EC" id="6.3.3.3" evidence="9"/>
<dbReference type="GO" id="GO:0005524">
    <property type="term" value="F:ATP binding"/>
    <property type="evidence" value="ECO:0007669"/>
    <property type="project" value="UniProtKB-UniRule"/>
</dbReference>
<dbReference type="OrthoDB" id="9802097at2"/>
<dbReference type="NCBIfam" id="TIGR00347">
    <property type="entry name" value="bioD"/>
    <property type="match status" value="1"/>
</dbReference>
<dbReference type="PATRIC" id="fig|1121290.3.peg.739"/>
<dbReference type="RefSeq" id="WP_070109688.1">
    <property type="nucleotide sequence ID" value="NZ_LZFO01000008.1"/>
</dbReference>
<dbReference type="EMBL" id="LZFO01000008">
    <property type="protein sequence ID" value="OFI06747.1"/>
    <property type="molecule type" value="Genomic_DNA"/>
</dbReference>
<comment type="caution">
    <text evidence="9">Lacks conserved residue(s) required for the propagation of feature annotation.</text>
</comment>
<name>A0A1E8F008_9CLOT</name>
<keyword evidence="6 9" id="KW-0067">ATP-binding</keyword>
<evidence type="ECO:0000256" key="8">
    <source>
        <dbReference type="ARBA" id="ARBA00047386"/>
    </source>
</evidence>
<feature type="binding site" evidence="9">
    <location>
        <position position="42"/>
    </location>
    <ligand>
        <name>substrate</name>
    </ligand>
</feature>
<feature type="binding site" evidence="9">
    <location>
        <begin position="117"/>
        <end position="120"/>
    </location>
    <ligand>
        <name>ATP</name>
        <dbReference type="ChEBI" id="CHEBI:30616"/>
    </ligand>
</feature>
<protein>
    <recommendedName>
        <fullName evidence="9">ATP-dependent dethiobiotin synthetase BioD</fullName>
        <ecNumber evidence="9">6.3.3.3</ecNumber>
    </recommendedName>
    <alternativeName>
        <fullName evidence="9">DTB synthetase</fullName>
        <shortName evidence="9">DTBS</shortName>
    </alternativeName>
    <alternativeName>
        <fullName evidence="9">Dethiobiotin synthase</fullName>
    </alternativeName>
</protein>
<reference evidence="10 11" key="1">
    <citation type="submission" date="2016-06" db="EMBL/GenBank/DDBJ databases">
        <title>Genome sequence of Clostridium acetireducens DSM 10703.</title>
        <authorList>
            <person name="Poehlein A."/>
            <person name="Fluechter S."/>
            <person name="Duerre P."/>
            <person name="Daniel R."/>
        </authorList>
    </citation>
    <scope>NUCLEOTIDE SEQUENCE [LARGE SCALE GENOMIC DNA]</scope>
    <source>
        <strain evidence="10 11">DSM 10703</strain>
    </source>
</reference>
<feature type="binding site" evidence="9">
    <location>
        <begin position="181"/>
        <end position="182"/>
    </location>
    <ligand>
        <name>ATP</name>
        <dbReference type="ChEBI" id="CHEBI:30616"/>
    </ligand>
</feature>
<dbReference type="CDD" id="cd03109">
    <property type="entry name" value="DTBS"/>
    <property type="match status" value="1"/>
</dbReference>
<organism evidence="10 11">
    <name type="scientific">Clostridium acetireducens DSM 10703</name>
    <dbReference type="NCBI Taxonomy" id="1121290"/>
    <lineage>
        <taxon>Bacteria</taxon>
        <taxon>Bacillati</taxon>
        <taxon>Bacillota</taxon>
        <taxon>Clostridia</taxon>
        <taxon>Eubacteriales</taxon>
        <taxon>Clostridiaceae</taxon>
        <taxon>Clostridium</taxon>
    </lineage>
</organism>
<dbReference type="Gene3D" id="3.40.50.300">
    <property type="entry name" value="P-loop containing nucleotide triphosphate hydrolases"/>
    <property type="match status" value="1"/>
</dbReference>
<dbReference type="PIRSF" id="PIRSF006755">
    <property type="entry name" value="DTB_synth"/>
    <property type="match status" value="1"/>
</dbReference>
<dbReference type="PANTHER" id="PTHR43210">
    <property type="entry name" value="DETHIOBIOTIN SYNTHETASE"/>
    <property type="match status" value="1"/>
</dbReference>
<dbReference type="STRING" id="1121290.CLAOCE_07300"/>
<sequence>MTKGIYIVGTDTDVGKTVVSAGIMHVLRSKGYNATYFKAALSGALIDKNNNIVPEDTRLVSTLSNLKEDYQNTTAYIFKTAVSPHLASKIENIEINVEHIKEKFNSLKNKYDYIVAEGSGGICCPLIEKENKVYMLYHLIKELNIPVLLVSTTKVGSINHTLLTIEFIKKLGINIKGIIFNSFKNTFYEKDNINIIKKLTNIPIIATLPFIDTAPGVQKMEESLKQVSKKLFQAESLIEIMEKI</sequence>
<dbReference type="GO" id="GO:0005829">
    <property type="term" value="C:cytosol"/>
    <property type="evidence" value="ECO:0007669"/>
    <property type="project" value="TreeGrafter"/>
</dbReference>
<comment type="subunit">
    <text evidence="9">Homodimer.</text>
</comment>
<dbReference type="PANTHER" id="PTHR43210:SF2">
    <property type="entry name" value="ATP-DEPENDENT DETHIOBIOTIN SYNTHETASE BIOD 2"/>
    <property type="match status" value="1"/>
</dbReference>
<comment type="cofactor">
    <cofactor evidence="9">
        <name>Mg(2+)</name>
        <dbReference type="ChEBI" id="CHEBI:18420"/>
    </cofactor>
</comment>
<dbReference type="AlphaFoldDB" id="A0A1E8F008"/>
<dbReference type="InterPro" id="IPR004472">
    <property type="entry name" value="DTB_synth_BioD"/>
</dbReference>
<evidence type="ECO:0000256" key="7">
    <source>
        <dbReference type="ARBA" id="ARBA00022842"/>
    </source>
</evidence>
<dbReference type="InterPro" id="IPR027417">
    <property type="entry name" value="P-loop_NTPase"/>
</dbReference>
<keyword evidence="11" id="KW-1185">Reference proteome</keyword>
<feature type="binding site" evidence="9">
    <location>
        <position position="17"/>
    </location>
    <ligand>
        <name>Mg(2+)</name>
        <dbReference type="ChEBI" id="CHEBI:18420"/>
    </ligand>
</feature>
<feature type="binding site" evidence="9">
    <location>
        <begin position="13"/>
        <end position="18"/>
    </location>
    <ligand>
        <name>ATP</name>
        <dbReference type="ChEBI" id="CHEBI:30616"/>
    </ligand>
</feature>
<accession>A0A1E8F008</accession>
<comment type="subcellular location">
    <subcellularLocation>
        <location evidence="9">Cytoplasm</location>
    </subcellularLocation>
</comment>
<feature type="binding site" evidence="9">
    <location>
        <position position="117"/>
    </location>
    <ligand>
        <name>Mg(2+)</name>
        <dbReference type="ChEBI" id="CHEBI:18420"/>
    </ligand>
</feature>
<comment type="catalytic activity">
    <reaction evidence="9">
        <text>(7R,8S)-7,8-diammoniononanoate + CO2 + ATP = (4R,5S)-dethiobiotin + ADP + phosphate + 3 H(+)</text>
        <dbReference type="Rhea" id="RHEA:15805"/>
        <dbReference type="ChEBI" id="CHEBI:15378"/>
        <dbReference type="ChEBI" id="CHEBI:16526"/>
        <dbReference type="ChEBI" id="CHEBI:30616"/>
        <dbReference type="ChEBI" id="CHEBI:43474"/>
        <dbReference type="ChEBI" id="CHEBI:149469"/>
        <dbReference type="ChEBI" id="CHEBI:149473"/>
        <dbReference type="ChEBI" id="CHEBI:456216"/>
        <dbReference type="EC" id="6.3.3.3"/>
    </reaction>
</comment>
<feature type="binding site" evidence="9">
    <location>
        <begin position="209"/>
        <end position="211"/>
    </location>
    <ligand>
        <name>ATP</name>
        <dbReference type="ChEBI" id="CHEBI:30616"/>
    </ligand>
</feature>
<gene>
    <name evidence="10" type="primary">bioD1</name>
    <name evidence="9" type="synonym">bioD</name>
    <name evidence="10" type="ORF">CLOACE_07300</name>
</gene>
<dbReference type="Proteomes" id="UP000175744">
    <property type="component" value="Unassembled WGS sequence"/>
</dbReference>
<proteinExistence type="inferred from homology"/>
<evidence type="ECO:0000256" key="3">
    <source>
        <dbReference type="ARBA" id="ARBA00022723"/>
    </source>
</evidence>
<keyword evidence="2 9" id="KW-0436">Ligase</keyword>
<evidence type="ECO:0000313" key="11">
    <source>
        <dbReference type="Proteomes" id="UP000175744"/>
    </source>
</evidence>
<comment type="catalytic activity">
    <reaction evidence="8">
        <text>(7R,8S)-8-amino-7-(carboxyamino)nonanoate + ATP = (4R,5S)-dethiobiotin + ADP + phosphate + H(+)</text>
        <dbReference type="Rhea" id="RHEA:63684"/>
        <dbReference type="ChEBI" id="CHEBI:15378"/>
        <dbReference type="ChEBI" id="CHEBI:30616"/>
        <dbReference type="ChEBI" id="CHEBI:43474"/>
        <dbReference type="ChEBI" id="CHEBI:149470"/>
        <dbReference type="ChEBI" id="CHEBI:149473"/>
        <dbReference type="ChEBI" id="CHEBI:456216"/>
    </reaction>
</comment>
<comment type="caution">
    <text evidence="10">The sequence shown here is derived from an EMBL/GenBank/DDBJ whole genome shotgun (WGS) entry which is preliminary data.</text>
</comment>
<feature type="binding site" evidence="9">
    <location>
        <position position="56"/>
    </location>
    <ligand>
        <name>ATP</name>
        <dbReference type="ChEBI" id="CHEBI:30616"/>
    </ligand>
</feature>
<evidence type="ECO:0000256" key="6">
    <source>
        <dbReference type="ARBA" id="ARBA00022840"/>
    </source>
</evidence>
<dbReference type="UniPathway" id="UPA00078">
    <property type="reaction ID" value="UER00161"/>
</dbReference>
<evidence type="ECO:0000256" key="4">
    <source>
        <dbReference type="ARBA" id="ARBA00022741"/>
    </source>
</evidence>
<feature type="active site" evidence="9">
    <location>
        <position position="38"/>
    </location>
</feature>
<evidence type="ECO:0000256" key="1">
    <source>
        <dbReference type="ARBA" id="ARBA00022490"/>
    </source>
</evidence>
<dbReference type="GO" id="GO:0009102">
    <property type="term" value="P:biotin biosynthetic process"/>
    <property type="evidence" value="ECO:0007669"/>
    <property type="project" value="UniProtKB-UniRule"/>
</dbReference>
<dbReference type="SUPFAM" id="SSF52540">
    <property type="entry name" value="P-loop containing nucleoside triphosphate hydrolases"/>
    <property type="match status" value="1"/>
</dbReference>
<keyword evidence="4 9" id="KW-0547">Nucleotide-binding</keyword>
<keyword evidence="1 9" id="KW-0963">Cytoplasm</keyword>
<keyword evidence="7 9" id="KW-0460">Magnesium</keyword>
<dbReference type="HAMAP" id="MF_00336">
    <property type="entry name" value="BioD"/>
    <property type="match status" value="1"/>
</dbReference>
<feature type="binding site" evidence="9">
    <location>
        <position position="56"/>
    </location>
    <ligand>
        <name>Mg(2+)</name>
        <dbReference type="ChEBI" id="CHEBI:18420"/>
    </ligand>
</feature>
<evidence type="ECO:0000256" key="5">
    <source>
        <dbReference type="ARBA" id="ARBA00022756"/>
    </source>
</evidence>
<dbReference type="GO" id="GO:0000287">
    <property type="term" value="F:magnesium ion binding"/>
    <property type="evidence" value="ECO:0007669"/>
    <property type="project" value="UniProtKB-UniRule"/>
</dbReference>
<comment type="pathway">
    <text evidence="9">Cofactor biosynthesis; biotin biosynthesis; biotin from 7,8-diaminononanoate: step 1/2.</text>
</comment>